<evidence type="ECO:0000256" key="12">
    <source>
        <dbReference type="RuleBase" id="RU000304"/>
    </source>
</evidence>
<reference evidence="14 15" key="1">
    <citation type="journal article" date="2019" name="Sci. Rep.">
        <title>Nanopore sequencing improves the draft genome of the human pathogenic amoeba Naegleria fowleri.</title>
        <authorList>
            <person name="Liechti N."/>
            <person name="Schurch N."/>
            <person name="Bruggmann R."/>
            <person name="Wittwer M."/>
        </authorList>
    </citation>
    <scope>NUCLEOTIDE SEQUENCE [LARGE SCALE GENOMIC DNA]</scope>
    <source>
        <strain evidence="14 15">ATCC 30894</strain>
    </source>
</reference>
<evidence type="ECO:0000256" key="8">
    <source>
        <dbReference type="ARBA" id="ARBA00049014"/>
    </source>
</evidence>
<dbReference type="GO" id="GO:0004674">
    <property type="term" value="F:protein serine/threonine kinase activity"/>
    <property type="evidence" value="ECO:0007669"/>
    <property type="project" value="UniProtKB-KW"/>
</dbReference>
<evidence type="ECO:0000256" key="9">
    <source>
        <dbReference type="ARBA" id="ARBA00049299"/>
    </source>
</evidence>
<comment type="similarity">
    <text evidence="6">Belongs to the protein kinase superfamily. STE Ser/Thr protein kinase family. MAP kinase kinase subfamily.</text>
</comment>
<dbReference type="Gene3D" id="3.30.200.20">
    <property type="entry name" value="Phosphorylase Kinase, domain 1"/>
    <property type="match status" value="1"/>
</dbReference>
<name>A0A6A5BRI8_NAEFO</name>
<sequence>MRGLKLKVNASENEAPPRDFDITQSGSFTKGDFKINQNWKNMSLNDLETKHLLGKGSSGNVYLVCHKASGQLFALKYISVFDDQKRKTIINELQTLYSASSEHLIGFFGAFYQEGNIQIALEYMEGGSLSDIIKTVQGPIPEPFLSRIMQQVMLGLRYLHKERHLVHRDLKPGNILFNSKGQFKISDFGVSAELDHTGAECGSFVGTVTYMSPERLEGKKYSFASDIWALGIIVLESVTGKFPFRDEHDKPIGVFWELLNTIKMKAPPSLSPHQGYSSEVCDFIALCLQKDPKQRATVSELLEHPFITKHCSNSPTSGAEWQQYNNWIDTLIKIRSQTEKYVQSEQQEKTHSLETKLKKLVL</sequence>
<gene>
    <name evidence="14" type="ORF">FDP41_000950</name>
</gene>
<evidence type="ECO:0000256" key="1">
    <source>
        <dbReference type="ARBA" id="ARBA00022527"/>
    </source>
</evidence>
<dbReference type="PANTHER" id="PTHR48013:SF9">
    <property type="entry name" value="DUAL SPECIFICITY MITOGEN-ACTIVATED PROTEIN KINASE KINASE 5"/>
    <property type="match status" value="1"/>
</dbReference>
<dbReference type="PROSITE" id="PS00107">
    <property type="entry name" value="PROTEIN_KINASE_ATP"/>
    <property type="match status" value="1"/>
</dbReference>
<dbReference type="OMA" id="VGTMYFM"/>
<dbReference type="Pfam" id="PF00069">
    <property type="entry name" value="Pkinase"/>
    <property type="match status" value="1"/>
</dbReference>
<dbReference type="PROSITE" id="PS00108">
    <property type="entry name" value="PROTEIN_KINASE_ST"/>
    <property type="match status" value="1"/>
</dbReference>
<dbReference type="InterPro" id="IPR000719">
    <property type="entry name" value="Prot_kinase_dom"/>
</dbReference>
<feature type="binding site" evidence="11">
    <location>
        <position position="76"/>
    </location>
    <ligand>
        <name>ATP</name>
        <dbReference type="ChEBI" id="CHEBI:30616"/>
    </ligand>
</feature>
<dbReference type="InterPro" id="IPR008271">
    <property type="entry name" value="Ser/Thr_kinase_AS"/>
</dbReference>
<keyword evidence="4" id="KW-0418">Kinase</keyword>
<comment type="catalytic activity">
    <reaction evidence="10">
        <text>L-tyrosyl-[protein] + ATP = O-phospho-L-tyrosyl-[protein] + ADP + H(+)</text>
        <dbReference type="Rhea" id="RHEA:10596"/>
        <dbReference type="Rhea" id="RHEA-COMP:10136"/>
        <dbReference type="Rhea" id="RHEA-COMP:20101"/>
        <dbReference type="ChEBI" id="CHEBI:15378"/>
        <dbReference type="ChEBI" id="CHEBI:30616"/>
        <dbReference type="ChEBI" id="CHEBI:46858"/>
        <dbReference type="ChEBI" id="CHEBI:61978"/>
        <dbReference type="ChEBI" id="CHEBI:456216"/>
        <dbReference type="EC" id="2.7.12.2"/>
    </reaction>
</comment>
<dbReference type="VEuPathDB" id="AmoebaDB:NF0109040"/>
<dbReference type="VEuPathDB" id="AmoebaDB:NfTy_050430"/>
<dbReference type="EMBL" id="VFQX01000022">
    <property type="protein sequence ID" value="KAF0979797.1"/>
    <property type="molecule type" value="Genomic_DNA"/>
</dbReference>
<dbReference type="FunFam" id="1.10.510.10:FF:000432">
    <property type="entry name" value="mitogen-activated protein kinase kinase 3"/>
    <property type="match status" value="1"/>
</dbReference>
<dbReference type="PROSITE" id="PS50011">
    <property type="entry name" value="PROTEIN_KINASE_DOM"/>
    <property type="match status" value="1"/>
</dbReference>
<evidence type="ECO:0000256" key="11">
    <source>
        <dbReference type="PROSITE-ProRule" id="PRU10141"/>
    </source>
</evidence>
<dbReference type="InterPro" id="IPR011009">
    <property type="entry name" value="Kinase-like_dom_sf"/>
</dbReference>
<dbReference type="AlphaFoldDB" id="A0A6A5BRI8"/>
<proteinExistence type="inferred from homology"/>
<keyword evidence="5 11" id="KW-0067">ATP-binding</keyword>
<keyword evidence="3 11" id="KW-0547">Nucleotide-binding</keyword>
<evidence type="ECO:0000256" key="4">
    <source>
        <dbReference type="ARBA" id="ARBA00022777"/>
    </source>
</evidence>
<organism evidence="14 15">
    <name type="scientific">Naegleria fowleri</name>
    <name type="common">Brain eating amoeba</name>
    <dbReference type="NCBI Taxonomy" id="5763"/>
    <lineage>
        <taxon>Eukaryota</taxon>
        <taxon>Discoba</taxon>
        <taxon>Heterolobosea</taxon>
        <taxon>Tetramitia</taxon>
        <taxon>Eutetramitia</taxon>
        <taxon>Vahlkampfiidae</taxon>
        <taxon>Naegleria</taxon>
    </lineage>
</organism>
<evidence type="ECO:0000256" key="5">
    <source>
        <dbReference type="ARBA" id="ARBA00022840"/>
    </source>
</evidence>
<keyword evidence="2" id="KW-0808">Transferase</keyword>
<evidence type="ECO:0000256" key="7">
    <source>
        <dbReference type="ARBA" id="ARBA00038999"/>
    </source>
</evidence>
<feature type="domain" description="Protein kinase" evidence="13">
    <location>
        <begin position="47"/>
        <end position="307"/>
    </location>
</feature>
<dbReference type="SMART" id="SM00220">
    <property type="entry name" value="S_TKc"/>
    <property type="match status" value="1"/>
</dbReference>
<evidence type="ECO:0000313" key="15">
    <source>
        <dbReference type="Proteomes" id="UP000444721"/>
    </source>
</evidence>
<evidence type="ECO:0000259" key="13">
    <source>
        <dbReference type="PROSITE" id="PS50011"/>
    </source>
</evidence>
<evidence type="ECO:0000256" key="3">
    <source>
        <dbReference type="ARBA" id="ARBA00022741"/>
    </source>
</evidence>
<comment type="catalytic activity">
    <reaction evidence="9">
        <text>L-threonyl-[protein] + ATP = O-phospho-L-threonyl-[protein] + ADP + H(+)</text>
        <dbReference type="Rhea" id="RHEA:46608"/>
        <dbReference type="Rhea" id="RHEA-COMP:11060"/>
        <dbReference type="Rhea" id="RHEA-COMP:11605"/>
        <dbReference type="ChEBI" id="CHEBI:15378"/>
        <dbReference type="ChEBI" id="CHEBI:30013"/>
        <dbReference type="ChEBI" id="CHEBI:30616"/>
        <dbReference type="ChEBI" id="CHEBI:61977"/>
        <dbReference type="ChEBI" id="CHEBI:456216"/>
        <dbReference type="EC" id="2.7.12.2"/>
    </reaction>
</comment>
<dbReference type="GeneID" id="68108168"/>
<evidence type="ECO:0000313" key="14">
    <source>
        <dbReference type="EMBL" id="KAF0979797.1"/>
    </source>
</evidence>
<dbReference type="OrthoDB" id="10252354at2759"/>
<dbReference type="PANTHER" id="PTHR48013">
    <property type="entry name" value="DUAL SPECIFICITY MITOGEN-ACTIVATED PROTEIN KINASE KINASE 5-RELATED"/>
    <property type="match status" value="1"/>
</dbReference>
<keyword evidence="1 12" id="KW-0723">Serine/threonine-protein kinase</keyword>
<evidence type="ECO:0000256" key="2">
    <source>
        <dbReference type="ARBA" id="ARBA00022679"/>
    </source>
</evidence>
<dbReference type="EC" id="2.7.12.2" evidence="7"/>
<dbReference type="InterPro" id="IPR017441">
    <property type="entry name" value="Protein_kinase_ATP_BS"/>
</dbReference>
<dbReference type="Proteomes" id="UP000444721">
    <property type="component" value="Unassembled WGS sequence"/>
</dbReference>
<evidence type="ECO:0000256" key="10">
    <source>
        <dbReference type="ARBA" id="ARBA00051693"/>
    </source>
</evidence>
<comment type="catalytic activity">
    <reaction evidence="8">
        <text>L-seryl-[protein] + ATP = O-phospho-L-seryl-[protein] + ADP + H(+)</text>
        <dbReference type="Rhea" id="RHEA:17989"/>
        <dbReference type="Rhea" id="RHEA-COMP:9863"/>
        <dbReference type="Rhea" id="RHEA-COMP:11604"/>
        <dbReference type="ChEBI" id="CHEBI:15378"/>
        <dbReference type="ChEBI" id="CHEBI:29999"/>
        <dbReference type="ChEBI" id="CHEBI:30616"/>
        <dbReference type="ChEBI" id="CHEBI:83421"/>
        <dbReference type="ChEBI" id="CHEBI:456216"/>
        <dbReference type="EC" id="2.7.12.2"/>
    </reaction>
</comment>
<evidence type="ECO:0000256" key="6">
    <source>
        <dbReference type="ARBA" id="ARBA00038035"/>
    </source>
</evidence>
<dbReference type="FunFam" id="3.30.200.20:FF:000040">
    <property type="entry name" value="Dual specificity mitogen-activated protein kinase kinase"/>
    <property type="match status" value="1"/>
</dbReference>
<dbReference type="RefSeq" id="XP_044564510.1">
    <property type="nucleotide sequence ID" value="XM_044713465.1"/>
</dbReference>
<accession>A0A6A5BRI8</accession>
<dbReference type="SUPFAM" id="SSF56112">
    <property type="entry name" value="Protein kinase-like (PK-like)"/>
    <property type="match status" value="1"/>
</dbReference>
<dbReference type="Gene3D" id="1.10.510.10">
    <property type="entry name" value="Transferase(Phosphotransferase) domain 1"/>
    <property type="match status" value="1"/>
</dbReference>
<keyword evidence="15" id="KW-1185">Reference proteome</keyword>
<dbReference type="GO" id="GO:0005524">
    <property type="term" value="F:ATP binding"/>
    <property type="evidence" value="ECO:0007669"/>
    <property type="project" value="UniProtKB-UniRule"/>
</dbReference>
<dbReference type="VEuPathDB" id="AmoebaDB:FDP41_000950"/>
<protein>
    <recommendedName>
        <fullName evidence="7">mitogen-activated protein kinase kinase</fullName>
        <ecNumber evidence="7">2.7.12.2</ecNumber>
    </recommendedName>
</protein>
<comment type="caution">
    <text evidence="14">The sequence shown here is derived from an EMBL/GenBank/DDBJ whole genome shotgun (WGS) entry which is preliminary data.</text>
</comment>
<dbReference type="GO" id="GO:0004708">
    <property type="term" value="F:MAP kinase kinase activity"/>
    <property type="evidence" value="ECO:0007669"/>
    <property type="project" value="UniProtKB-EC"/>
</dbReference>
<dbReference type="CDD" id="cd06623">
    <property type="entry name" value="PKc_MAPKK_plant_like"/>
    <property type="match status" value="1"/>
</dbReference>